<protein>
    <submittedName>
        <fullName evidence="2">Uncharacterized protein</fullName>
    </submittedName>
</protein>
<dbReference type="Proteomes" id="UP001482620">
    <property type="component" value="Unassembled WGS sequence"/>
</dbReference>
<proteinExistence type="predicted"/>
<evidence type="ECO:0000313" key="3">
    <source>
        <dbReference type="Proteomes" id="UP001482620"/>
    </source>
</evidence>
<evidence type="ECO:0000313" key="2">
    <source>
        <dbReference type="EMBL" id="MEQ2227387.1"/>
    </source>
</evidence>
<dbReference type="EMBL" id="JAHRIQ010019705">
    <property type="protein sequence ID" value="MEQ2227387.1"/>
    <property type="molecule type" value="Genomic_DNA"/>
</dbReference>
<name>A0ABV0T3C9_9TELE</name>
<organism evidence="2 3">
    <name type="scientific">Ilyodon furcidens</name>
    <name type="common">goldbreast splitfin</name>
    <dbReference type="NCBI Taxonomy" id="33524"/>
    <lineage>
        <taxon>Eukaryota</taxon>
        <taxon>Metazoa</taxon>
        <taxon>Chordata</taxon>
        <taxon>Craniata</taxon>
        <taxon>Vertebrata</taxon>
        <taxon>Euteleostomi</taxon>
        <taxon>Actinopterygii</taxon>
        <taxon>Neopterygii</taxon>
        <taxon>Teleostei</taxon>
        <taxon>Neoteleostei</taxon>
        <taxon>Acanthomorphata</taxon>
        <taxon>Ovalentaria</taxon>
        <taxon>Atherinomorphae</taxon>
        <taxon>Cyprinodontiformes</taxon>
        <taxon>Goodeidae</taxon>
        <taxon>Ilyodon</taxon>
    </lineage>
</organism>
<sequence>LATAKTSSFLAQEPSEPCPPSNVFTSEPNTDIHHSALVEFNFKQAQNSSIWPCLISLSHTKLHPPNHGCKPVPVPVIISLHQK</sequence>
<comment type="caution">
    <text evidence="2">The sequence shown here is derived from an EMBL/GenBank/DDBJ whole genome shotgun (WGS) entry which is preliminary data.</text>
</comment>
<accession>A0ABV0T3C9</accession>
<gene>
    <name evidence="2" type="ORF">ILYODFUR_037280</name>
</gene>
<keyword evidence="3" id="KW-1185">Reference proteome</keyword>
<reference evidence="2 3" key="1">
    <citation type="submission" date="2021-06" db="EMBL/GenBank/DDBJ databases">
        <authorList>
            <person name="Palmer J.M."/>
        </authorList>
    </citation>
    <scope>NUCLEOTIDE SEQUENCE [LARGE SCALE GENOMIC DNA]</scope>
    <source>
        <strain evidence="3">if_2019</strain>
        <tissue evidence="2">Muscle</tissue>
    </source>
</reference>
<evidence type="ECO:0000256" key="1">
    <source>
        <dbReference type="SAM" id="MobiDB-lite"/>
    </source>
</evidence>
<feature type="region of interest" description="Disordered" evidence="1">
    <location>
        <begin position="1"/>
        <end position="21"/>
    </location>
</feature>
<feature type="non-terminal residue" evidence="2">
    <location>
        <position position="1"/>
    </location>
</feature>
<feature type="compositionally biased region" description="Polar residues" evidence="1">
    <location>
        <begin position="1"/>
        <end position="10"/>
    </location>
</feature>